<keyword evidence="1" id="KW-1133">Transmembrane helix</keyword>
<evidence type="ECO:0000256" key="1">
    <source>
        <dbReference type="SAM" id="Phobius"/>
    </source>
</evidence>
<dbReference type="EMBL" id="GBXM01069518">
    <property type="protein sequence ID" value="JAH39059.1"/>
    <property type="molecule type" value="Transcribed_RNA"/>
</dbReference>
<organism evidence="2">
    <name type="scientific">Anguilla anguilla</name>
    <name type="common">European freshwater eel</name>
    <name type="synonym">Muraena anguilla</name>
    <dbReference type="NCBI Taxonomy" id="7936"/>
    <lineage>
        <taxon>Eukaryota</taxon>
        <taxon>Metazoa</taxon>
        <taxon>Chordata</taxon>
        <taxon>Craniata</taxon>
        <taxon>Vertebrata</taxon>
        <taxon>Euteleostomi</taxon>
        <taxon>Actinopterygii</taxon>
        <taxon>Neopterygii</taxon>
        <taxon>Teleostei</taxon>
        <taxon>Anguilliformes</taxon>
        <taxon>Anguillidae</taxon>
        <taxon>Anguilla</taxon>
    </lineage>
</organism>
<accession>A0A0E9SCE3</accession>
<dbReference type="AlphaFoldDB" id="A0A0E9SCE3"/>
<feature type="transmembrane region" description="Helical" evidence="1">
    <location>
        <begin position="50"/>
        <end position="67"/>
    </location>
</feature>
<evidence type="ECO:0000313" key="2">
    <source>
        <dbReference type="EMBL" id="JAH39059.1"/>
    </source>
</evidence>
<protein>
    <submittedName>
        <fullName evidence="2">Uncharacterized protein</fullName>
    </submittedName>
</protein>
<sequence>MVLACPDRPSSAVMEQTSHFSVNYLVIAHHVSEDTSLDLLLLLPIYGRSYHLYLSILFWYALIVCRFD</sequence>
<reference evidence="2" key="2">
    <citation type="journal article" date="2015" name="Fish Shellfish Immunol.">
        <title>Early steps in the European eel (Anguilla anguilla)-Vibrio vulnificus interaction in the gills: Role of the RtxA13 toxin.</title>
        <authorList>
            <person name="Callol A."/>
            <person name="Pajuelo D."/>
            <person name="Ebbesson L."/>
            <person name="Teles M."/>
            <person name="MacKenzie S."/>
            <person name="Amaro C."/>
        </authorList>
    </citation>
    <scope>NUCLEOTIDE SEQUENCE</scope>
</reference>
<keyword evidence="1" id="KW-0812">Transmembrane</keyword>
<keyword evidence="1" id="KW-0472">Membrane</keyword>
<name>A0A0E9SCE3_ANGAN</name>
<proteinExistence type="predicted"/>
<reference evidence="2" key="1">
    <citation type="submission" date="2014-11" db="EMBL/GenBank/DDBJ databases">
        <authorList>
            <person name="Amaro Gonzalez C."/>
        </authorList>
    </citation>
    <scope>NUCLEOTIDE SEQUENCE</scope>
</reference>